<reference evidence="2" key="1">
    <citation type="journal article" date="2019" name="Int. J. Syst. Evol. Microbiol.">
        <title>The Global Catalogue of Microorganisms (GCM) 10K type strain sequencing project: providing services to taxonomists for standard genome sequencing and annotation.</title>
        <authorList>
            <consortium name="The Broad Institute Genomics Platform"/>
            <consortium name="The Broad Institute Genome Sequencing Center for Infectious Disease"/>
            <person name="Wu L."/>
            <person name="Ma J."/>
        </authorList>
    </citation>
    <scope>NUCLEOTIDE SEQUENCE [LARGE SCALE GENOMIC DNA]</scope>
    <source>
        <strain evidence="2">CGMCC 1.15922</strain>
    </source>
</reference>
<name>A0ABQ3IKL5_9GAMM</name>
<dbReference type="EMBL" id="BNAH01000004">
    <property type="protein sequence ID" value="GHE84233.1"/>
    <property type="molecule type" value="Genomic_DNA"/>
</dbReference>
<dbReference type="InterPro" id="IPR043148">
    <property type="entry name" value="TagF_C"/>
</dbReference>
<keyword evidence="2" id="KW-1185">Reference proteome</keyword>
<dbReference type="InterPro" id="IPR016886">
    <property type="entry name" value="UCP028458_glyceroPtfrase"/>
</dbReference>
<dbReference type="Proteomes" id="UP000626370">
    <property type="component" value="Unassembled WGS sequence"/>
</dbReference>
<dbReference type="RefSeq" id="WP_189377166.1">
    <property type="nucleotide sequence ID" value="NZ_BNAH01000004.1"/>
</dbReference>
<dbReference type="PIRSF" id="PIRSF028458">
    <property type="entry name" value="UCP028458_glyceroPtfrase"/>
    <property type="match status" value="1"/>
</dbReference>
<dbReference type="InterPro" id="IPR007554">
    <property type="entry name" value="Glycerophosphate_synth"/>
</dbReference>
<accession>A0ABQ3IKL5</accession>
<gene>
    <name evidence="1" type="ORF">GCM10011501_11020</name>
</gene>
<evidence type="ECO:0000313" key="2">
    <source>
        <dbReference type="Proteomes" id="UP000626370"/>
    </source>
</evidence>
<dbReference type="Pfam" id="PF04464">
    <property type="entry name" value="Glyphos_transf"/>
    <property type="match status" value="1"/>
</dbReference>
<protein>
    <submittedName>
        <fullName evidence="1">CDP-glycerol--glycerophosphate glycerophosphotransferase</fullName>
    </submittedName>
</protein>
<organism evidence="1 2">
    <name type="scientific">Thalassotalea profundi</name>
    <dbReference type="NCBI Taxonomy" id="2036687"/>
    <lineage>
        <taxon>Bacteria</taxon>
        <taxon>Pseudomonadati</taxon>
        <taxon>Pseudomonadota</taxon>
        <taxon>Gammaproteobacteria</taxon>
        <taxon>Alteromonadales</taxon>
        <taxon>Colwelliaceae</taxon>
        <taxon>Thalassotalea</taxon>
    </lineage>
</organism>
<sequence length="345" mass="39302">MSCNNKRYLFYIEQNYAFEILRPLQDAILENGNTIKWLVVGADVNCTRFTEDEDYTFDVNEAINYAPHACFVPGNVIPKFIPGLKVQVFHGLEWKKKGHFVIRDCFDLYCTHGAATTNKFSQLAKNHNFFDVVETGWPKLDNLFNTHKFNFFNNSKPIVLFAPTFSPALTSAPELFNEIKKLITEGDYNWLIKFHPKMDLSWVKKYQHLTANNCIIVNDEDINQVLQSADVMLSDTSSVIGEFSLLGKPVVTLNNSEPGSYLIDISTPEELKQALNAALAPTPDLLNAIEQYAQSLHPYKDGKSSVRIINAVEHILTNGKRATKALPYNFVRTLKARIKLNYWKL</sequence>
<evidence type="ECO:0000313" key="1">
    <source>
        <dbReference type="EMBL" id="GHE84233.1"/>
    </source>
</evidence>
<dbReference type="SUPFAM" id="SSF53756">
    <property type="entry name" value="UDP-Glycosyltransferase/glycogen phosphorylase"/>
    <property type="match status" value="1"/>
</dbReference>
<dbReference type="Gene3D" id="3.40.50.12580">
    <property type="match status" value="1"/>
</dbReference>
<proteinExistence type="predicted"/>
<comment type="caution">
    <text evidence="1">The sequence shown here is derived from an EMBL/GenBank/DDBJ whole genome shotgun (WGS) entry which is preliminary data.</text>
</comment>